<evidence type="ECO:0000256" key="4">
    <source>
        <dbReference type="ARBA" id="ARBA00022692"/>
    </source>
</evidence>
<dbReference type="Pfam" id="PF13440">
    <property type="entry name" value="Polysacc_synt_3"/>
    <property type="match status" value="1"/>
</dbReference>
<dbReference type="CDD" id="cd13127">
    <property type="entry name" value="MATE_tuaB_like"/>
    <property type="match status" value="1"/>
</dbReference>
<comment type="similarity">
    <text evidence="2">Belongs to the polysaccharide synthase family.</text>
</comment>
<name>A0A7W4ICY5_9PROT</name>
<dbReference type="AlphaFoldDB" id="A0A7W4ICY5"/>
<feature type="transmembrane region" description="Helical" evidence="7">
    <location>
        <begin position="86"/>
        <end position="110"/>
    </location>
</feature>
<dbReference type="PANTHER" id="PTHR30250">
    <property type="entry name" value="PST FAMILY PREDICTED COLANIC ACID TRANSPORTER"/>
    <property type="match status" value="1"/>
</dbReference>
<dbReference type="PANTHER" id="PTHR30250:SF10">
    <property type="entry name" value="LIPOPOLYSACCHARIDE BIOSYNTHESIS PROTEIN WZXC"/>
    <property type="match status" value="1"/>
</dbReference>
<feature type="transmembrane region" description="Helical" evidence="7">
    <location>
        <begin position="209"/>
        <end position="232"/>
    </location>
</feature>
<sequence>MSETEKPANIGTRAAAGAALMVVARLTTRLIDLGSMLVLTRILLPADFGLVAIAASLCALMESVLELPINQALLRLPVIERAHYDTAFTIGLIRGGVLTGILGACAIPAAHFYHDARLAPLIFFLSFSPFMRGIMSPRMAAFQKQLSFWRDFAIELSGKGISFVFGTALAILTHSYWALAFSTVMYSGAMMAQSYSFAPYRPRLSLRELSVFSGFAGWMTVAQIVSALNWQFERLLLGKVVNRSALGLFATAGDITNIPFFALFGPMARPVMAAFAHVGDDRERLAASYQKASVAMATVGLPLLIGESLVSDSTVRVVVGANWAGAGPMVHWLALSLTPAVFTLASYPLLMAFGRTKTILRRNLLEFAVKLPLVVAGVLWAGFWGVIAARFVSEFASNIYGLFLVRGLTGLSVRHQILGWKRSVGASVVMVLAVEGLKRLLPPADTLGHAAAGLMACGAVGACAYAGALLALWSVARRPDGIERLVVDRMGHALVIIRTKTAGMFRKAAPAGIQGTDLSAPVGDYRNQ</sequence>
<evidence type="ECO:0000256" key="5">
    <source>
        <dbReference type="ARBA" id="ARBA00022989"/>
    </source>
</evidence>
<comment type="caution">
    <text evidence="8">The sequence shown here is derived from an EMBL/GenBank/DDBJ whole genome shotgun (WGS) entry which is preliminary data.</text>
</comment>
<dbReference type="InterPro" id="IPR050833">
    <property type="entry name" value="Poly_Biosynth_Transport"/>
</dbReference>
<gene>
    <name evidence="8" type="ORF">HLH48_10330</name>
</gene>
<keyword evidence="4 7" id="KW-0812">Transmembrane</keyword>
<organism evidence="8 9">
    <name type="scientific">Gluconacetobacter sacchari</name>
    <dbReference type="NCBI Taxonomy" id="92759"/>
    <lineage>
        <taxon>Bacteria</taxon>
        <taxon>Pseudomonadati</taxon>
        <taxon>Pseudomonadota</taxon>
        <taxon>Alphaproteobacteria</taxon>
        <taxon>Acetobacterales</taxon>
        <taxon>Acetobacteraceae</taxon>
        <taxon>Gluconacetobacter</taxon>
    </lineage>
</organism>
<feature type="transmembrane region" description="Helical" evidence="7">
    <location>
        <begin position="156"/>
        <end position="172"/>
    </location>
</feature>
<dbReference type="GO" id="GO:0005886">
    <property type="term" value="C:plasma membrane"/>
    <property type="evidence" value="ECO:0007669"/>
    <property type="project" value="UniProtKB-SubCell"/>
</dbReference>
<proteinExistence type="inferred from homology"/>
<evidence type="ECO:0000256" key="1">
    <source>
        <dbReference type="ARBA" id="ARBA00004651"/>
    </source>
</evidence>
<evidence type="ECO:0000256" key="7">
    <source>
        <dbReference type="SAM" id="Phobius"/>
    </source>
</evidence>
<keyword evidence="3" id="KW-1003">Cell membrane</keyword>
<dbReference type="RefSeq" id="WP_182997427.1">
    <property type="nucleotide sequence ID" value="NZ_JABEQJ010000011.1"/>
</dbReference>
<dbReference type="Proteomes" id="UP000589085">
    <property type="component" value="Unassembled WGS sequence"/>
</dbReference>
<accession>A0A7W4ICY5</accession>
<comment type="subcellular location">
    <subcellularLocation>
        <location evidence="1">Cell membrane</location>
        <topology evidence="1">Multi-pass membrane protein</topology>
    </subcellularLocation>
</comment>
<evidence type="ECO:0000256" key="6">
    <source>
        <dbReference type="ARBA" id="ARBA00023136"/>
    </source>
</evidence>
<evidence type="ECO:0000313" key="8">
    <source>
        <dbReference type="EMBL" id="MBB2160568.1"/>
    </source>
</evidence>
<protein>
    <submittedName>
        <fullName evidence="8">Lipopolysaccharide biosynthesis protein</fullName>
    </submittedName>
</protein>
<feature type="transmembrane region" description="Helical" evidence="7">
    <location>
        <begin position="371"/>
        <end position="389"/>
    </location>
</feature>
<evidence type="ECO:0000256" key="2">
    <source>
        <dbReference type="ARBA" id="ARBA00007430"/>
    </source>
</evidence>
<feature type="transmembrane region" description="Helical" evidence="7">
    <location>
        <begin position="116"/>
        <end position="135"/>
    </location>
</feature>
<feature type="transmembrane region" description="Helical" evidence="7">
    <location>
        <begin position="330"/>
        <end position="350"/>
    </location>
</feature>
<dbReference type="EMBL" id="JABEQJ010000011">
    <property type="protein sequence ID" value="MBB2160568.1"/>
    <property type="molecule type" value="Genomic_DNA"/>
</dbReference>
<evidence type="ECO:0000313" key="9">
    <source>
        <dbReference type="Proteomes" id="UP000589085"/>
    </source>
</evidence>
<feature type="transmembrane region" description="Helical" evidence="7">
    <location>
        <begin position="447"/>
        <end position="475"/>
    </location>
</feature>
<evidence type="ECO:0000256" key="3">
    <source>
        <dbReference type="ARBA" id="ARBA00022475"/>
    </source>
</evidence>
<keyword evidence="5 7" id="KW-1133">Transmembrane helix</keyword>
<reference evidence="8 9" key="1">
    <citation type="submission" date="2020-04" db="EMBL/GenBank/DDBJ databases">
        <title>Description of novel Gluconacetobacter.</title>
        <authorList>
            <person name="Sombolestani A."/>
        </authorList>
    </citation>
    <scope>NUCLEOTIDE SEQUENCE [LARGE SCALE GENOMIC DNA]</scope>
    <source>
        <strain evidence="8 9">LMG 19747</strain>
    </source>
</reference>
<keyword evidence="6 7" id="KW-0472">Membrane</keyword>
<feature type="transmembrane region" description="Helical" evidence="7">
    <location>
        <begin position="244"/>
        <end position="264"/>
    </location>
</feature>